<protein>
    <submittedName>
        <fullName evidence="1">Uncharacterized protein</fullName>
    </submittedName>
</protein>
<gene>
    <name evidence="1" type="ORF">P691DRAFT_808749</name>
</gene>
<organism evidence="1 2">
    <name type="scientific">Macrolepiota fuliginosa MF-IS2</name>
    <dbReference type="NCBI Taxonomy" id="1400762"/>
    <lineage>
        <taxon>Eukaryota</taxon>
        <taxon>Fungi</taxon>
        <taxon>Dikarya</taxon>
        <taxon>Basidiomycota</taxon>
        <taxon>Agaricomycotina</taxon>
        <taxon>Agaricomycetes</taxon>
        <taxon>Agaricomycetidae</taxon>
        <taxon>Agaricales</taxon>
        <taxon>Agaricineae</taxon>
        <taxon>Agaricaceae</taxon>
        <taxon>Macrolepiota</taxon>
    </lineage>
</organism>
<evidence type="ECO:0000313" key="1">
    <source>
        <dbReference type="EMBL" id="KAF9443569.1"/>
    </source>
</evidence>
<accession>A0A9P5X2U5</accession>
<reference evidence="1" key="1">
    <citation type="submission" date="2020-11" db="EMBL/GenBank/DDBJ databases">
        <authorList>
            <consortium name="DOE Joint Genome Institute"/>
            <person name="Ahrendt S."/>
            <person name="Riley R."/>
            <person name="Andreopoulos W."/>
            <person name="Labutti K."/>
            <person name="Pangilinan J."/>
            <person name="Ruiz-Duenas F.J."/>
            <person name="Barrasa J.M."/>
            <person name="Sanchez-Garcia M."/>
            <person name="Camarero S."/>
            <person name="Miyauchi S."/>
            <person name="Serrano A."/>
            <person name="Linde D."/>
            <person name="Babiker R."/>
            <person name="Drula E."/>
            <person name="Ayuso-Fernandez I."/>
            <person name="Pacheco R."/>
            <person name="Padilla G."/>
            <person name="Ferreira P."/>
            <person name="Barriuso J."/>
            <person name="Kellner H."/>
            <person name="Castanera R."/>
            <person name="Alfaro M."/>
            <person name="Ramirez L."/>
            <person name="Pisabarro A.G."/>
            <person name="Kuo A."/>
            <person name="Tritt A."/>
            <person name="Lipzen A."/>
            <person name="He G."/>
            <person name="Yan M."/>
            <person name="Ng V."/>
            <person name="Cullen D."/>
            <person name="Martin F."/>
            <person name="Rosso M.-N."/>
            <person name="Henrissat B."/>
            <person name="Hibbett D."/>
            <person name="Martinez A.T."/>
            <person name="Grigoriev I.V."/>
        </authorList>
    </citation>
    <scope>NUCLEOTIDE SEQUENCE</scope>
    <source>
        <strain evidence="1">MF-IS2</strain>
    </source>
</reference>
<evidence type="ECO:0000313" key="2">
    <source>
        <dbReference type="Proteomes" id="UP000807342"/>
    </source>
</evidence>
<comment type="caution">
    <text evidence="1">The sequence shown here is derived from an EMBL/GenBank/DDBJ whole genome shotgun (WGS) entry which is preliminary data.</text>
</comment>
<keyword evidence="2" id="KW-1185">Reference proteome</keyword>
<dbReference type="EMBL" id="MU151459">
    <property type="protein sequence ID" value="KAF9443569.1"/>
    <property type="molecule type" value="Genomic_DNA"/>
</dbReference>
<dbReference type="Proteomes" id="UP000807342">
    <property type="component" value="Unassembled WGS sequence"/>
</dbReference>
<proteinExistence type="predicted"/>
<name>A0A9P5X2U5_9AGAR</name>
<sequence length="83" mass="8871">MQPKQCAVSVLVTEVAGERTENTTERVVLAAPERNELVDSMTPTSGLWHQGGVLFNPLSVSAISASNSSSNYINCSQGRPTSY</sequence>
<dbReference type="AlphaFoldDB" id="A0A9P5X2U5"/>